<proteinExistence type="predicted"/>
<dbReference type="Pfam" id="PF03564">
    <property type="entry name" value="DUF1759"/>
    <property type="match status" value="1"/>
</dbReference>
<name>A0AAJ6ZHQ1_PAPXU</name>
<feature type="region of interest" description="Disordered" evidence="1">
    <location>
        <begin position="417"/>
        <end position="446"/>
    </location>
</feature>
<dbReference type="InterPro" id="IPR021109">
    <property type="entry name" value="Peptidase_aspartic_dom_sf"/>
</dbReference>
<organism evidence="2">
    <name type="scientific">Papilio xuthus</name>
    <name type="common">Asian swallowtail butterfly</name>
    <dbReference type="NCBI Taxonomy" id="66420"/>
    <lineage>
        <taxon>Eukaryota</taxon>
        <taxon>Metazoa</taxon>
        <taxon>Ecdysozoa</taxon>
        <taxon>Arthropoda</taxon>
        <taxon>Hexapoda</taxon>
        <taxon>Insecta</taxon>
        <taxon>Pterygota</taxon>
        <taxon>Neoptera</taxon>
        <taxon>Endopterygota</taxon>
        <taxon>Lepidoptera</taxon>
        <taxon>Glossata</taxon>
        <taxon>Ditrysia</taxon>
        <taxon>Papilionoidea</taxon>
        <taxon>Papilionidae</taxon>
        <taxon>Papilioninae</taxon>
        <taxon>Papilio</taxon>
    </lineage>
</organism>
<dbReference type="InterPro" id="IPR008042">
    <property type="entry name" value="Retrotrans_Pao"/>
</dbReference>
<reference evidence="2" key="1">
    <citation type="submission" date="2025-08" db="UniProtKB">
        <authorList>
            <consortium name="RefSeq"/>
        </authorList>
    </citation>
    <scope>IDENTIFICATION</scope>
</reference>
<dbReference type="Gene3D" id="2.40.70.10">
    <property type="entry name" value="Acid Proteases"/>
    <property type="match status" value="1"/>
</dbReference>
<dbReference type="GO" id="GO:0071897">
    <property type="term" value="P:DNA biosynthetic process"/>
    <property type="evidence" value="ECO:0007669"/>
    <property type="project" value="UniProtKB-ARBA"/>
</dbReference>
<dbReference type="PANTHER" id="PTHR47331:SF4">
    <property type="entry name" value="PEPTIDASE S1 DOMAIN-CONTAINING PROTEIN"/>
    <property type="match status" value="1"/>
</dbReference>
<dbReference type="InterPro" id="IPR043502">
    <property type="entry name" value="DNA/RNA_pol_sf"/>
</dbReference>
<evidence type="ECO:0000256" key="1">
    <source>
        <dbReference type="SAM" id="MobiDB-lite"/>
    </source>
</evidence>
<dbReference type="Proteomes" id="UP000694872">
    <property type="component" value="Unplaced"/>
</dbReference>
<dbReference type="PANTHER" id="PTHR47331">
    <property type="entry name" value="PHD-TYPE DOMAIN-CONTAINING PROTEIN"/>
    <property type="match status" value="1"/>
</dbReference>
<protein>
    <submittedName>
        <fullName evidence="2">Uncharacterized protein LOC106121584</fullName>
    </submittedName>
</protein>
<dbReference type="Pfam" id="PF05380">
    <property type="entry name" value="Peptidase_A17"/>
    <property type="match status" value="1"/>
</dbReference>
<dbReference type="GeneID" id="106121584"/>
<dbReference type="InterPro" id="IPR005312">
    <property type="entry name" value="DUF1759"/>
</dbReference>
<gene>
    <name evidence="2" type="primary">LOC106121584</name>
</gene>
<dbReference type="KEGG" id="pxu:106121584"/>
<dbReference type="AlphaFoldDB" id="A0AAJ6ZHQ1"/>
<sequence length="1122" mass="130531">MSEALKVCLRRQEELFERVSKAQINYKKSPKDRLTVNYIETKIEALNKLWESFLSIHNEIVAAVDKSEKSKLSYFAEDMYSEFEDIYETYKIKLKDDLQLYQPTSCVSAANNQPSIVATSSDVRLPTIHLPKFSCGYENWQTFYDMFVSLIHTNATLTAAQKLHYLKSCLSGEAEILLKNLSTTDVNYNEAWSQLVRRYNNKRFNTNEVMKRLFSQKNVTSESPAALKQLLDTTSSSLKSLQNLEIDTSAWDAIIIYLVVTRVDAETRKLWELEVSRVHSDGEADSLPTWEELKRFIETRFRTLEMLESSNHYNCRAANTTQYNNTTRQTTKQRSFHSSVEEEKREYTCVMCSGQHLLYQCKQFAAQTPEKRTEYVQSNHLCFNCLSPNHNVRSCYSSTSCRRCARRHHTLLHYERTSNREERSTAEVYSNHENTSPEVQERSQQPERKIVAHFTNESQLSRVLLATAMVKIKSPTGHSQIVRALIDQGSEASFITEATAQVLKLKRVSVNSLISGVGEGQTQTKSIASFEIISLHNPEFSIQVNAFVLKRLTSFIPSRDSSIHDWPEITNIPLADPTYSTPGRIDIILGAEVYGEILLDGLLKHSKSSGPVAQNTQLGWILSGKIKNELVQENGNIMSMHIHVKEEELLKQHWEIEREPETIKRRKSREKMQCKEIYEETTEEGDLRDAYDVYLPYQGVIREVKQTTRVRVEFDASSKGVNDVSLNDNILVGPTLQSDLRNILVRWRYHRICTVAELFNMYRQVVNEQATDFQRILWRSNLEGHVQHYQLLRLTFGTSCAPYVAVKCLQQLSKYDQPGYPLTAQITLQDYYMNHLLTGCKTTEHTIDNYHQMNTLMRAGSFELRKWWSNSEVKQICKENRRENQLLHFNFNNNIKILDITWNKTNDEFPHHFQLTKVKENREDITKRTKLSEIARPYSPMRYTVSIDVRARSFKQNLWGIKLSWDEKITPQLLHEWRQFKEDLLKLEKIYIPRWLRNSTSEILTKLEREQWRHESSDQNAVPNATRELGEMSDRAKSKLPDELQHLLADEETAWRYHPPHEPNFGGVFREADVRTTIVHLKRVRVGDSTLTFEEQMIILRQIKSFLKSPSLSYLSVNPDTE</sequence>
<dbReference type="SUPFAM" id="SSF56672">
    <property type="entry name" value="DNA/RNA polymerases"/>
    <property type="match status" value="1"/>
</dbReference>
<feature type="region of interest" description="Disordered" evidence="1">
    <location>
        <begin position="1014"/>
        <end position="1033"/>
    </location>
</feature>
<feature type="compositionally biased region" description="Polar residues" evidence="1">
    <location>
        <begin position="427"/>
        <end position="438"/>
    </location>
</feature>
<dbReference type="RefSeq" id="XP_013172750.1">
    <property type="nucleotide sequence ID" value="XM_013317296.1"/>
</dbReference>
<accession>A0AAJ6ZHQ1</accession>
<evidence type="ECO:0000313" key="2">
    <source>
        <dbReference type="RefSeq" id="XP_013172750.1"/>
    </source>
</evidence>